<evidence type="ECO:0000313" key="2">
    <source>
        <dbReference type="EMBL" id="ATL69982.1"/>
    </source>
</evidence>
<proteinExistence type="predicted"/>
<dbReference type="Proteomes" id="UP000221961">
    <property type="component" value="Chromosome"/>
</dbReference>
<gene>
    <name evidence="2" type="ORF">CRH09_31170</name>
</gene>
<organism evidence="2 3">
    <name type="scientific">Nocardia terpenica</name>
    <dbReference type="NCBI Taxonomy" id="455432"/>
    <lineage>
        <taxon>Bacteria</taxon>
        <taxon>Bacillati</taxon>
        <taxon>Actinomycetota</taxon>
        <taxon>Actinomycetes</taxon>
        <taxon>Mycobacteriales</taxon>
        <taxon>Nocardiaceae</taxon>
        <taxon>Nocardia</taxon>
    </lineage>
</organism>
<dbReference type="KEGG" id="ntp:CRH09_31170"/>
<keyword evidence="1" id="KW-0472">Membrane</keyword>
<dbReference type="AlphaFoldDB" id="A0A291RRW1"/>
<sequence>MTVRPRPSRLNRALLAVAGLLLIMAGGLALAAHYGRLTWVNPRSPLLPGEVRAPGWALWGIVALAAVVGLACLRWASAQVTRMPPPARWRARPEDSADTVLLHSPTVAAPVAADIGDYAGVCSAEAWLSGPGRAPVLHLVVTAVPDADIRALRRRILAHAVPRLRQALEVDAIPVTLEVRLAQRH</sequence>
<accession>A0A291RRW1</accession>
<dbReference type="RefSeq" id="WP_098696984.1">
    <property type="nucleotide sequence ID" value="NZ_CP023778.1"/>
</dbReference>
<name>A0A291RRW1_9NOCA</name>
<evidence type="ECO:0000313" key="3">
    <source>
        <dbReference type="Proteomes" id="UP000221961"/>
    </source>
</evidence>
<feature type="transmembrane region" description="Helical" evidence="1">
    <location>
        <begin position="55"/>
        <end position="76"/>
    </location>
</feature>
<dbReference type="EMBL" id="CP023778">
    <property type="protein sequence ID" value="ATL69982.1"/>
    <property type="molecule type" value="Genomic_DNA"/>
</dbReference>
<protein>
    <submittedName>
        <fullName evidence="2">Alkaline shock response membrane anchor protein AmaP</fullName>
    </submittedName>
</protein>
<keyword evidence="1" id="KW-0812">Transmembrane</keyword>
<dbReference type="GeneID" id="88361742"/>
<reference evidence="2 3" key="1">
    <citation type="submission" date="2017-10" db="EMBL/GenBank/DDBJ databases">
        <title>Comparative genomics between pathogenic Norcardia.</title>
        <authorList>
            <person name="Zeng L."/>
        </authorList>
    </citation>
    <scope>NUCLEOTIDE SEQUENCE [LARGE SCALE GENOMIC DNA]</scope>
    <source>
        <strain evidence="2 3">NC_YFY_NT001</strain>
    </source>
</reference>
<keyword evidence="1" id="KW-1133">Transmembrane helix</keyword>
<evidence type="ECO:0000256" key="1">
    <source>
        <dbReference type="SAM" id="Phobius"/>
    </source>
</evidence>